<accession>A0A0C3QLP3</accession>
<gene>
    <name evidence="2" type="ORF">M407DRAFT_49548</name>
</gene>
<name>A0A0C3QLP3_9AGAM</name>
<protein>
    <recommendedName>
        <fullName evidence="1">CxC2-like cysteine cluster KDZ transposase-associated domain-containing protein</fullName>
    </recommendedName>
</protein>
<dbReference type="HOGENOM" id="CLU_003703_1_2_1"/>
<reference evidence="2 3" key="1">
    <citation type="submission" date="2014-04" db="EMBL/GenBank/DDBJ databases">
        <authorList>
            <consortium name="DOE Joint Genome Institute"/>
            <person name="Kuo A."/>
            <person name="Girlanda M."/>
            <person name="Perotto S."/>
            <person name="Kohler A."/>
            <person name="Nagy L.G."/>
            <person name="Floudas D."/>
            <person name="Copeland A."/>
            <person name="Barry K.W."/>
            <person name="Cichocki N."/>
            <person name="Veneault-Fourrey C."/>
            <person name="LaButti K."/>
            <person name="Lindquist E.A."/>
            <person name="Lipzen A."/>
            <person name="Lundell T."/>
            <person name="Morin E."/>
            <person name="Murat C."/>
            <person name="Sun H."/>
            <person name="Tunlid A."/>
            <person name="Henrissat B."/>
            <person name="Grigoriev I.V."/>
            <person name="Hibbett D.S."/>
            <person name="Martin F."/>
            <person name="Nordberg H.P."/>
            <person name="Cantor M.N."/>
            <person name="Hua S.X."/>
        </authorList>
    </citation>
    <scope>NUCLEOTIDE SEQUENCE [LARGE SCALE GENOMIC DNA]</scope>
    <source>
        <strain evidence="2 3">MUT 4182</strain>
    </source>
</reference>
<feature type="domain" description="CxC2-like cysteine cluster KDZ transposase-associated" evidence="1">
    <location>
        <begin position="67"/>
        <end position="162"/>
    </location>
</feature>
<sequence>DQAQLWRCTDCFGQPVYCRTCTLDAHRYLPFHRIESWQQPSTLGKVIAENFAEAAPKRFGFFQRTSLYHLGLSVGLGHDGNSCPRTASTFELNILDVSGQHVIRFSDCLCNSRERWELLLNSQIYPATEIDPRTGFTFRVLEHQQTSNLRGKTSLHEYYQMLV</sequence>
<dbReference type="STRING" id="1051891.A0A0C3QLP3"/>
<dbReference type="Proteomes" id="UP000054248">
    <property type="component" value="Unassembled WGS sequence"/>
</dbReference>
<dbReference type="Pfam" id="PF18803">
    <property type="entry name" value="CxC2"/>
    <property type="match status" value="1"/>
</dbReference>
<evidence type="ECO:0000313" key="3">
    <source>
        <dbReference type="Proteomes" id="UP000054248"/>
    </source>
</evidence>
<dbReference type="InterPro" id="IPR041457">
    <property type="entry name" value="CxC2_KDZ-assoc"/>
</dbReference>
<feature type="non-terminal residue" evidence="2">
    <location>
        <position position="1"/>
    </location>
</feature>
<keyword evidence="3" id="KW-1185">Reference proteome</keyword>
<evidence type="ECO:0000313" key="2">
    <source>
        <dbReference type="EMBL" id="KIO27594.1"/>
    </source>
</evidence>
<dbReference type="AlphaFoldDB" id="A0A0C3QLP3"/>
<dbReference type="OrthoDB" id="3004525at2759"/>
<evidence type="ECO:0000259" key="1">
    <source>
        <dbReference type="Pfam" id="PF18803"/>
    </source>
</evidence>
<reference evidence="3" key="2">
    <citation type="submission" date="2015-01" db="EMBL/GenBank/DDBJ databases">
        <title>Evolutionary Origins and Diversification of the Mycorrhizal Mutualists.</title>
        <authorList>
            <consortium name="DOE Joint Genome Institute"/>
            <consortium name="Mycorrhizal Genomics Consortium"/>
            <person name="Kohler A."/>
            <person name="Kuo A."/>
            <person name="Nagy L.G."/>
            <person name="Floudas D."/>
            <person name="Copeland A."/>
            <person name="Barry K.W."/>
            <person name="Cichocki N."/>
            <person name="Veneault-Fourrey C."/>
            <person name="LaButti K."/>
            <person name="Lindquist E.A."/>
            <person name="Lipzen A."/>
            <person name="Lundell T."/>
            <person name="Morin E."/>
            <person name="Murat C."/>
            <person name="Riley R."/>
            <person name="Ohm R."/>
            <person name="Sun H."/>
            <person name="Tunlid A."/>
            <person name="Henrissat B."/>
            <person name="Grigoriev I.V."/>
            <person name="Hibbett D.S."/>
            <person name="Martin F."/>
        </authorList>
    </citation>
    <scope>NUCLEOTIDE SEQUENCE [LARGE SCALE GENOMIC DNA]</scope>
    <source>
        <strain evidence="3">MUT 4182</strain>
    </source>
</reference>
<organism evidence="2 3">
    <name type="scientific">Tulasnella calospora MUT 4182</name>
    <dbReference type="NCBI Taxonomy" id="1051891"/>
    <lineage>
        <taxon>Eukaryota</taxon>
        <taxon>Fungi</taxon>
        <taxon>Dikarya</taxon>
        <taxon>Basidiomycota</taxon>
        <taxon>Agaricomycotina</taxon>
        <taxon>Agaricomycetes</taxon>
        <taxon>Cantharellales</taxon>
        <taxon>Tulasnellaceae</taxon>
        <taxon>Tulasnella</taxon>
    </lineage>
</organism>
<dbReference type="EMBL" id="KN823006">
    <property type="protein sequence ID" value="KIO27594.1"/>
    <property type="molecule type" value="Genomic_DNA"/>
</dbReference>
<proteinExistence type="predicted"/>
<feature type="non-terminal residue" evidence="2">
    <location>
        <position position="163"/>
    </location>
</feature>